<evidence type="ECO:0000259" key="1">
    <source>
        <dbReference type="Pfam" id="PF07728"/>
    </source>
</evidence>
<gene>
    <name evidence="2" type="ORF">I6H47_09360</name>
</gene>
<dbReference type="PANTHER" id="PTHR42759">
    <property type="entry name" value="MOXR FAMILY PROTEIN"/>
    <property type="match status" value="1"/>
</dbReference>
<reference evidence="2 3" key="1">
    <citation type="submission" date="2020-12" db="EMBL/GenBank/DDBJ databases">
        <title>FDA dAtabase for Regulatory Grade micrObial Sequences (FDA-ARGOS): Supporting development and validation of Infectious Disease Dx tests.</title>
        <authorList>
            <person name="Sproer C."/>
            <person name="Gronow S."/>
            <person name="Severitt S."/>
            <person name="Schroder I."/>
            <person name="Tallon L."/>
            <person name="Sadzewicz L."/>
            <person name="Zhao X."/>
            <person name="Boylan J."/>
            <person name="Ott S."/>
            <person name="Bowen H."/>
            <person name="Vavikolanu K."/>
            <person name="Mehta A."/>
            <person name="Aluvathingal J."/>
            <person name="Nadendla S."/>
            <person name="Lowell S."/>
            <person name="Myers T."/>
            <person name="Yan Y."/>
            <person name="Sichtig H."/>
        </authorList>
    </citation>
    <scope>NUCLEOTIDE SEQUENCE [LARGE SCALE GENOMIC DNA]</scope>
    <source>
        <strain evidence="2 3">FDAARGOS_990</strain>
    </source>
</reference>
<dbReference type="EMBL" id="CP065989">
    <property type="protein sequence ID" value="QQB13075.1"/>
    <property type="molecule type" value="Genomic_DNA"/>
</dbReference>
<dbReference type="AlphaFoldDB" id="A0A7T3ZWQ6"/>
<dbReference type="SUPFAM" id="SSF52540">
    <property type="entry name" value="P-loop containing nucleoside triphosphate hydrolases"/>
    <property type="match status" value="1"/>
</dbReference>
<dbReference type="InterPro" id="IPR011704">
    <property type="entry name" value="ATPase_dyneun-rel_AAA"/>
</dbReference>
<dbReference type="Pfam" id="PF07728">
    <property type="entry name" value="AAA_5"/>
    <property type="match status" value="1"/>
</dbReference>
<dbReference type="InterPro" id="IPR050764">
    <property type="entry name" value="CbbQ/NirQ/NorQ/GpvN"/>
</dbReference>
<organism evidence="2 3">
    <name type="scientific">Brevibacterium casei</name>
    <dbReference type="NCBI Taxonomy" id="33889"/>
    <lineage>
        <taxon>Bacteria</taxon>
        <taxon>Bacillati</taxon>
        <taxon>Actinomycetota</taxon>
        <taxon>Actinomycetes</taxon>
        <taxon>Micrococcales</taxon>
        <taxon>Brevibacteriaceae</taxon>
        <taxon>Brevibacterium</taxon>
    </lineage>
</organism>
<name>A0A7T3ZWQ6_9MICO</name>
<dbReference type="InterPro" id="IPR027417">
    <property type="entry name" value="P-loop_NTPase"/>
</dbReference>
<dbReference type="RefSeq" id="WP_198498302.1">
    <property type="nucleotide sequence ID" value="NZ_CP065989.1"/>
</dbReference>
<dbReference type="Proteomes" id="UP000595374">
    <property type="component" value="Chromosome"/>
</dbReference>
<sequence>MSDPTPAGDSITWESARRLFGLDSDLQVPRLTGDDSLVPDIDPNYRFDPEVTRAVLAGFIHNSRVLIQGLHGTGKSTHIEQVAARLNWPVMRINLDGQISRTDLVGKDQVVIEDGHPRTRFEDGIVPFALGRPMALIFDEYDAGRPEVMFIIQRLLEREGLFTLTEQNRVIRPHSQFRLFATANTVGLGNLNGLYSGVKRLNQAQLDRWGIVAKLDYLTPQREYEVVTGQVPGFVERFGRETAETMVSVANMTRTGFAAGDLSALMSPRTVISWAQNALIFNDVELAFKFSFANRCDPSEHVLLGEFLQRGFGTDPAVLTSLSVD</sequence>
<dbReference type="GO" id="GO:0016887">
    <property type="term" value="F:ATP hydrolysis activity"/>
    <property type="evidence" value="ECO:0007669"/>
    <property type="project" value="InterPro"/>
</dbReference>
<feature type="domain" description="ATPase dynein-related AAA" evidence="1">
    <location>
        <begin position="65"/>
        <end position="193"/>
    </location>
</feature>
<evidence type="ECO:0000313" key="3">
    <source>
        <dbReference type="Proteomes" id="UP000595374"/>
    </source>
</evidence>
<evidence type="ECO:0000313" key="2">
    <source>
        <dbReference type="EMBL" id="QQB13075.1"/>
    </source>
</evidence>
<proteinExistence type="predicted"/>
<dbReference type="GO" id="GO:0005524">
    <property type="term" value="F:ATP binding"/>
    <property type="evidence" value="ECO:0007669"/>
    <property type="project" value="InterPro"/>
</dbReference>
<dbReference type="PANTHER" id="PTHR42759:SF1">
    <property type="entry name" value="MAGNESIUM-CHELATASE SUBUNIT CHLD"/>
    <property type="match status" value="1"/>
</dbReference>
<accession>A0A7T3ZWQ6</accession>
<protein>
    <submittedName>
        <fullName evidence="2">AAA family ATPase</fullName>
    </submittedName>
</protein>
<dbReference type="Gene3D" id="3.40.50.300">
    <property type="entry name" value="P-loop containing nucleotide triphosphate hydrolases"/>
    <property type="match status" value="1"/>
</dbReference>